<dbReference type="InterPro" id="IPR001633">
    <property type="entry name" value="EAL_dom"/>
</dbReference>
<keyword evidence="2" id="KW-1133">Transmembrane helix</keyword>
<dbReference type="InterPro" id="IPR043128">
    <property type="entry name" value="Rev_trsase/Diguanyl_cyclase"/>
</dbReference>
<dbReference type="RefSeq" id="WP_179748323.1">
    <property type="nucleotide sequence ID" value="NZ_BAAAGN010000002.1"/>
</dbReference>
<dbReference type="CDD" id="cd01949">
    <property type="entry name" value="GGDEF"/>
    <property type="match status" value="1"/>
</dbReference>
<dbReference type="PROSITE" id="PS50883">
    <property type="entry name" value="EAL"/>
    <property type="match status" value="1"/>
</dbReference>
<dbReference type="EMBL" id="JACCBB010000001">
    <property type="protein sequence ID" value="NYD20595.1"/>
    <property type="molecule type" value="Genomic_DNA"/>
</dbReference>
<feature type="domain" description="EAL" evidence="3">
    <location>
        <begin position="319"/>
        <end position="571"/>
    </location>
</feature>
<evidence type="ECO:0000313" key="5">
    <source>
        <dbReference type="EMBL" id="NYD20595.1"/>
    </source>
</evidence>
<dbReference type="InterPro" id="IPR035919">
    <property type="entry name" value="EAL_sf"/>
</dbReference>
<dbReference type="InterPro" id="IPR029787">
    <property type="entry name" value="Nucleotide_cyclase"/>
</dbReference>
<dbReference type="AlphaFoldDB" id="A0A7Y9AUJ6"/>
<feature type="transmembrane region" description="Helical" evidence="2">
    <location>
        <begin position="21"/>
        <end position="45"/>
    </location>
</feature>
<keyword evidence="6" id="KW-1185">Reference proteome</keyword>
<dbReference type="PROSITE" id="PS50887">
    <property type="entry name" value="GGDEF"/>
    <property type="match status" value="1"/>
</dbReference>
<dbReference type="InterPro" id="IPR000160">
    <property type="entry name" value="GGDEF_dom"/>
</dbReference>
<sequence>MPAPTSTRSSGRGPAGLRARVVAEAVLVVVVSAALTAVVQLAGGLQRLNRLDAAHPHLHLGTLVLFLAVSHLLMLCFGARRGRQLREEHRQRRRAEDAAAHLARTDHVTGLPNRAAFADAVHTACATAGRTTVVLFDLRGFAQVNEAFGHGVGDAVLTSIGQQLHRACRRDPWHRPGHGSPDTPASPATPDTGSPARSAVARVGDDRFGVLWVHPAPGTALAAGLVDGEGTVSTSPVVARWVEDVLQDLQQPREVAGVQLEVVAQAGLAGHAGRDGQDGGDSGAVDLLRRADAALTAGRREGVPVRCFDAALAQRSARQLLLHGQLRHALQRGEVTVHYQPQVDCSSGRVVALEALVRWQHPHLGLLLPGAFLDVAERSSLITPLTETVIGLVAADVAGWCAAGRDLVVAVNLSARVLDAHLLDVLEGHLARHGVPARALELEVTETAALADERTSSALLRELRRRGHPVAIDDFGTGHAGLTYLRTVPASTLKIDRAFITGLDADPRKQAVAHQVSALAHRLGMDVVAEGVETARDWAAVRAAGCDRAQGYWLGRPVPAADLPTVLAAAEARTRTHTPAG</sequence>
<organism evidence="5 6">
    <name type="scientific">Kineococcus aurantiacus</name>
    <dbReference type="NCBI Taxonomy" id="37633"/>
    <lineage>
        <taxon>Bacteria</taxon>
        <taxon>Bacillati</taxon>
        <taxon>Actinomycetota</taxon>
        <taxon>Actinomycetes</taxon>
        <taxon>Kineosporiales</taxon>
        <taxon>Kineosporiaceae</taxon>
        <taxon>Kineococcus</taxon>
    </lineage>
</organism>
<evidence type="ECO:0000259" key="3">
    <source>
        <dbReference type="PROSITE" id="PS50883"/>
    </source>
</evidence>
<reference evidence="5 6" key="1">
    <citation type="submission" date="2020-07" db="EMBL/GenBank/DDBJ databases">
        <title>Sequencing the genomes of 1000 actinobacteria strains.</title>
        <authorList>
            <person name="Klenk H.-P."/>
        </authorList>
    </citation>
    <scope>NUCLEOTIDE SEQUENCE [LARGE SCALE GENOMIC DNA]</scope>
    <source>
        <strain evidence="5 6">DSM 7487</strain>
    </source>
</reference>
<proteinExistence type="predicted"/>
<protein>
    <submittedName>
        <fullName evidence="5">EAL domain-containing protein (Putative c-di-GMP-specific phosphodiesterase class I)/GGDEF domain-containing protein</fullName>
    </submittedName>
</protein>
<feature type="compositionally biased region" description="Low complexity" evidence="1">
    <location>
        <begin position="179"/>
        <end position="196"/>
    </location>
</feature>
<dbReference type="SMART" id="SM00052">
    <property type="entry name" value="EAL"/>
    <property type="match status" value="1"/>
</dbReference>
<dbReference type="Pfam" id="PF00990">
    <property type="entry name" value="GGDEF"/>
    <property type="match status" value="1"/>
</dbReference>
<dbReference type="Gene3D" id="3.20.20.450">
    <property type="entry name" value="EAL domain"/>
    <property type="match status" value="1"/>
</dbReference>
<evidence type="ECO:0000313" key="6">
    <source>
        <dbReference type="Proteomes" id="UP000521922"/>
    </source>
</evidence>
<evidence type="ECO:0000256" key="2">
    <source>
        <dbReference type="SAM" id="Phobius"/>
    </source>
</evidence>
<dbReference type="Pfam" id="PF00563">
    <property type="entry name" value="EAL"/>
    <property type="match status" value="1"/>
</dbReference>
<keyword evidence="2" id="KW-0472">Membrane</keyword>
<dbReference type="PANTHER" id="PTHR44757">
    <property type="entry name" value="DIGUANYLATE CYCLASE DGCP"/>
    <property type="match status" value="1"/>
</dbReference>
<dbReference type="NCBIfam" id="TIGR00254">
    <property type="entry name" value="GGDEF"/>
    <property type="match status" value="1"/>
</dbReference>
<feature type="transmembrane region" description="Helical" evidence="2">
    <location>
        <begin position="57"/>
        <end position="77"/>
    </location>
</feature>
<dbReference type="Proteomes" id="UP000521922">
    <property type="component" value="Unassembled WGS sequence"/>
</dbReference>
<evidence type="ECO:0000259" key="4">
    <source>
        <dbReference type="PROSITE" id="PS50887"/>
    </source>
</evidence>
<dbReference type="InterPro" id="IPR052155">
    <property type="entry name" value="Biofilm_reg_signaling"/>
</dbReference>
<dbReference type="SUPFAM" id="SSF141868">
    <property type="entry name" value="EAL domain-like"/>
    <property type="match status" value="1"/>
</dbReference>
<feature type="domain" description="GGDEF" evidence="4">
    <location>
        <begin position="129"/>
        <end position="311"/>
    </location>
</feature>
<dbReference type="SUPFAM" id="SSF55073">
    <property type="entry name" value="Nucleotide cyclase"/>
    <property type="match status" value="1"/>
</dbReference>
<dbReference type="CDD" id="cd01948">
    <property type="entry name" value="EAL"/>
    <property type="match status" value="1"/>
</dbReference>
<feature type="region of interest" description="Disordered" evidence="1">
    <location>
        <begin position="170"/>
        <end position="199"/>
    </location>
</feature>
<keyword evidence="2" id="KW-0812">Transmembrane</keyword>
<evidence type="ECO:0000256" key="1">
    <source>
        <dbReference type="SAM" id="MobiDB-lite"/>
    </source>
</evidence>
<name>A0A7Y9AUJ6_9ACTN</name>
<comment type="caution">
    <text evidence="5">The sequence shown here is derived from an EMBL/GenBank/DDBJ whole genome shotgun (WGS) entry which is preliminary data.</text>
</comment>
<dbReference type="SMART" id="SM00267">
    <property type="entry name" value="GGDEF"/>
    <property type="match status" value="1"/>
</dbReference>
<gene>
    <name evidence="5" type="ORF">BJ968_000135</name>
</gene>
<dbReference type="Gene3D" id="3.30.70.270">
    <property type="match status" value="1"/>
</dbReference>
<accession>A0A7Y9AUJ6</accession>
<dbReference type="PANTHER" id="PTHR44757:SF2">
    <property type="entry name" value="BIOFILM ARCHITECTURE MAINTENANCE PROTEIN MBAA"/>
    <property type="match status" value="1"/>
</dbReference>